<evidence type="ECO:0000313" key="3">
    <source>
        <dbReference type="Proteomes" id="UP000179266"/>
    </source>
</evidence>
<dbReference type="Pfam" id="PF01584">
    <property type="entry name" value="CheW"/>
    <property type="match status" value="1"/>
</dbReference>
<dbReference type="Gene3D" id="2.40.50.180">
    <property type="entry name" value="CheA-289, Domain 4"/>
    <property type="match status" value="1"/>
</dbReference>
<dbReference type="GO" id="GO:0007165">
    <property type="term" value="P:signal transduction"/>
    <property type="evidence" value="ECO:0007669"/>
    <property type="project" value="InterPro"/>
</dbReference>
<dbReference type="SMART" id="SM00260">
    <property type="entry name" value="CheW"/>
    <property type="match status" value="1"/>
</dbReference>
<dbReference type="PROSITE" id="PS50851">
    <property type="entry name" value="CHEW"/>
    <property type="match status" value="1"/>
</dbReference>
<dbReference type="GO" id="GO:0006935">
    <property type="term" value="P:chemotaxis"/>
    <property type="evidence" value="ECO:0007669"/>
    <property type="project" value="InterPro"/>
</dbReference>
<evidence type="ECO:0000259" key="1">
    <source>
        <dbReference type="PROSITE" id="PS50851"/>
    </source>
</evidence>
<dbReference type="PANTHER" id="PTHR22617">
    <property type="entry name" value="CHEMOTAXIS SENSOR HISTIDINE KINASE-RELATED"/>
    <property type="match status" value="1"/>
</dbReference>
<dbReference type="PANTHER" id="PTHR22617:SF23">
    <property type="entry name" value="CHEMOTAXIS PROTEIN CHEW"/>
    <property type="match status" value="1"/>
</dbReference>
<name>A0A1F7RQT3_9BACT</name>
<proteinExistence type="predicted"/>
<gene>
    <name evidence="2" type="ORF">A2161_10825</name>
</gene>
<dbReference type="Proteomes" id="UP000179266">
    <property type="component" value="Unassembled WGS sequence"/>
</dbReference>
<dbReference type="InterPro" id="IPR036061">
    <property type="entry name" value="CheW-like_dom_sf"/>
</dbReference>
<sequence length="179" mass="20701">MNIEQVETSEQSVNLDNANPIFNDVTQKAQVLIFKVHEERFGLEIKYIQRIDSLGTITPMPKVPDFMEGIINLRGTITTLIEFSKFSSKSSKSFLSPSHIIVLQNERMNLGLIVEMIYDVIYIPIHDLQEDENLPADVVNSYIKCIVRVQDKIINIVHAERIFREIEELDFNQFEDNSE</sequence>
<dbReference type="SUPFAM" id="SSF50341">
    <property type="entry name" value="CheW-like"/>
    <property type="match status" value="1"/>
</dbReference>
<dbReference type="EMBL" id="MGDD01000253">
    <property type="protein sequence ID" value="OGL43821.1"/>
    <property type="molecule type" value="Genomic_DNA"/>
</dbReference>
<organism evidence="2 3">
    <name type="scientific">Candidatus Schekmanbacteria bacterium RBG_13_48_7</name>
    <dbReference type="NCBI Taxonomy" id="1817878"/>
    <lineage>
        <taxon>Bacteria</taxon>
        <taxon>Candidatus Schekmaniibacteriota</taxon>
    </lineage>
</organism>
<feature type="domain" description="CheW-like" evidence="1">
    <location>
        <begin position="28"/>
        <end position="168"/>
    </location>
</feature>
<protein>
    <recommendedName>
        <fullName evidence="1">CheW-like domain-containing protein</fullName>
    </recommendedName>
</protein>
<dbReference type="AlphaFoldDB" id="A0A1F7RQT3"/>
<dbReference type="InterPro" id="IPR002545">
    <property type="entry name" value="CheW-lke_dom"/>
</dbReference>
<reference evidence="2 3" key="1">
    <citation type="journal article" date="2016" name="Nat. Commun.">
        <title>Thousands of microbial genomes shed light on interconnected biogeochemical processes in an aquifer system.</title>
        <authorList>
            <person name="Anantharaman K."/>
            <person name="Brown C.T."/>
            <person name="Hug L.A."/>
            <person name="Sharon I."/>
            <person name="Castelle C.J."/>
            <person name="Probst A.J."/>
            <person name="Thomas B.C."/>
            <person name="Singh A."/>
            <person name="Wilkins M.J."/>
            <person name="Karaoz U."/>
            <person name="Brodie E.L."/>
            <person name="Williams K.H."/>
            <person name="Hubbard S.S."/>
            <person name="Banfield J.F."/>
        </authorList>
    </citation>
    <scope>NUCLEOTIDE SEQUENCE [LARGE SCALE GENOMIC DNA]</scope>
</reference>
<comment type="caution">
    <text evidence="2">The sequence shown here is derived from an EMBL/GenBank/DDBJ whole genome shotgun (WGS) entry which is preliminary data.</text>
</comment>
<dbReference type="InterPro" id="IPR039315">
    <property type="entry name" value="CheW"/>
</dbReference>
<dbReference type="GO" id="GO:0005829">
    <property type="term" value="C:cytosol"/>
    <property type="evidence" value="ECO:0007669"/>
    <property type="project" value="TreeGrafter"/>
</dbReference>
<dbReference type="Gene3D" id="2.30.30.40">
    <property type="entry name" value="SH3 Domains"/>
    <property type="match status" value="1"/>
</dbReference>
<evidence type="ECO:0000313" key="2">
    <source>
        <dbReference type="EMBL" id="OGL43821.1"/>
    </source>
</evidence>
<accession>A0A1F7RQT3</accession>